<dbReference type="Proteomes" id="UP000030403">
    <property type="component" value="Unassembled WGS sequence"/>
</dbReference>
<dbReference type="PANTHER" id="PTHR40072:SF1">
    <property type="entry name" value="MOLYBDOPTERIN-GUANINE DINUCLEOTIDE BIOSYNTHESIS ADAPTER PROTEIN"/>
    <property type="match status" value="1"/>
</dbReference>
<dbReference type="CDD" id="cd03116">
    <property type="entry name" value="MobB"/>
    <property type="match status" value="1"/>
</dbReference>
<feature type="domain" description="Molybdopterin-guanine dinucleotide biosynthesis protein B (MobB)" evidence="1">
    <location>
        <begin position="8"/>
        <end position="138"/>
    </location>
</feature>
<dbReference type="EMBL" id="AVPF01000034">
    <property type="protein sequence ID" value="KGX86049.1"/>
    <property type="molecule type" value="Genomic_DNA"/>
</dbReference>
<dbReference type="Pfam" id="PF03205">
    <property type="entry name" value="MobB"/>
    <property type="match status" value="1"/>
</dbReference>
<dbReference type="GO" id="GO:0006777">
    <property type="term" value="P:Mo-molybdopterin cofactor biosynthetic process"/>
    <property type="evidence" value="ECO:0007669"/>
    <property type="project" value="InterPro"/>
</dbReference>
<dbReference type="InterPro" id="IPR052539">
    <property type="entry name" value="MGD_biosynthesis_adapter"/>
</dbReference>
<proteinExistence type="predicted"/>
<dbReference type="SUPFAM" id="SSF52540">
    <property type="entry name" value="P-loop containing nucleoside triphosphate hydrolases"/>
    <property type="match status" value="1"/>
</dbReference>
<dbReference type="RefSeq" id="WP_027448102.1">
    <property type="nucleotide sequence ID" value="NZ_AVPF01000034.1"/>
</dbReference>
<dbReference type="OrthoDB" id="9786803at2"/>
<dbReference type="NCBIfam" id="TIGR00176">
    <property type="entry name" value="mobB"/>
    <property type="match status" value="1"/>
</dbReference>
<dbReference type="InterPro" id="IPR004435">
    <property type="entry name" value="MobB_dom"/>
</dbReference>
<evidence type="ECO:0000313" key="3">
    <source>
        <dbReference type="Proteomes" id="UP000030403"/>
    </source>
</evidence>
<dbReference type="GO" id="GO:0005525">
    <property type="term" value="F:GTP binding"/>
    <property type="evidence" value="ECO:0007669"/>
    <property type="project" value="InterPro"/>
</dbReference>
<name>A0A0A5G206_9BACI</name>
<protein>
    <submittedName>
        <fullName evidence="2">Molybdopterin-guanine dinucleotide biosynthesis protein B</fullName>
    </submittedName>
</protein>
<organism evidence="2 3">
    <name type="scientific">Pontibacillus marinus BH030004 = DSM 16465</name>
    <dbReference type="NCBI Taxonomy" id="1385511"/>
    <lineage>
        <taxon>Bacteria</taxon>
        <taxon>Bacillati</taxon>
        <taxon>Bacillota</taxon>
        <taxon>Bacilli</taxon>
        <taxon>Bacillales</taxon>
        <taxon>Bacillaceae</taxon>
        <taxon>Pontibacillus</taxon>
    </lineage>
</organism>
<gene>
    <name evidence="2" type="ORF">N783_12860</name>
</gene>
<comment type="caution">
    <text evidence="2">The sequence shown here is derived from an EMBL/GenBank/DDBJ whole genome shotgun (WGS) entry which is preliminary data.</text>
</comment>
<evidence type="ECO:0000259" key="1">
    <source>
        <dbReference type="Pfam" id="PF03205"/>
    </source>
</evidence>
<dbReference type="PANTHER" id="PTHR40072">
    <property type="entry name" value="MOLYBDOPTERIN-GUANINE DINUCLEOTIDE BIOSYNTHESIS ADAPTER PROTEIN-RELATED"/>
    <property type="match status" value="1"/>
</dbReference>
<dbReference type="Gene3D" id="3.40.50.300">
    <property type="entry name" value="P-loop containing nucleotide triphosphate hydrolases"/>
    <property type="match status" value="1"/>
</dbReference>
<dbReference type="AlphaFoldDB" id="A0A0A5G206"/>
<keyword evidence="3" id="KW-1185">Reference proteome</keyword>
<sequence length="173" mass="19227">MREYPFVVLQVVGYKNSGKTSVITSLIQALQREGLKVGTLKHHGHGGEPDKLNGTDSSQHFNAGAVVSGVEGDGVFQWNVRQESWSLDVLLNLYRPLGLDIVLVEGFKSEPYPKWVLLRDDNDLKMVKELKNVQGIVSGGSISHETVPCIPRDKEEAYIRMIKNQIKGELDGK</sequence>
<dbReference type="eggNOG" id="COG1763">
    <property type="taxonomic scope" value="Bacteria"/>
</dbReference>
<reference evidence="2 3" key="1">
    <citation type="submission" date="2013-08" db="EMBL/GenBank/DDBJ databases">
        <authorList>
            <person name="Huang J."/>
            <person name="Wang G."/>
        </authorList>
    </citation>
    <scope>NUCLEOTIDE SEQUENCE [LARGE SCALE GENOMIC DNA]</scope>
    <source>
        <strain evidence="2 3">BH030004</strain>
    </source>
</reference>
<evidence type="ECO:0000313" key="2">
    <source>
        <dbReference type="EMBL" id="KGX86049.1"/>
    </source>
</evidence>
<dbReference type="InterPro" id="IPR027417">
    <property type="entry name" value="P-loop_NTPase"/>
</dbReference>
<accession>A0A0A5G206</accession>
<dbReference type="STRING" id="1385511.GCA_000425225_00658"/>